<dbReference type="EMBL" id="JADNRY010000019">
    <property type="protein sequence ID" value="KAF9073232.1"/>
    <property type="molecule type" value="Genomic_DNA"/>
</dbReference>
<dbReference type="AlphaFoldDB" id="A0A9P5UBM5"/>
<evidence type="ECO:0000313" key="2">
    <source>
        <dbReference type="Proteomes" id="UP000772434"/>
    </source>
</evidence>
<proteinExistence type="predicted"/>
<name>A0A9P5UBM5_9AGAR</name>
<comment type="caution">
    <text evidence="1">The sequence shown here is derived from an EMBL/GenBank/DDBJ whole genome shotgun (WGS) entry which is preliminary data.</text>
</comment>
<gene>
    <name evidence="1" type="ORF">BDP27DRAFT_1360436</name>
</gene>
<sequence length="377" mass="40575">MEGNWQKSPISKPSMDDVLGALRYAGANGKNSILGRKAVEIYEASEGLRVPQEISSQSGALDHVENLLNRVLRAVRTIQGSSSTSMVYRSLLRRKDHSMSEAQLQNYTDQLYHMLFHFQAWLSLSQRVNNLEDRTRLEGKTHSIFPANADSLPSLSLSFSPPESNPFISSVSGASSMAIQHGYPERVRSDPLVSTPSNPVCLNSKNPFLPLIESGGFPRDATRHVAPLVPPVATDISLRTSHVGGSSSTVSKVDSSTKENYNNVINNVTHNVTANFNGNIFMPAFLAPGYPPSPGHGGGYNSGSLGYNVHRGNALKAEHALVVIVLITGMAVGLPYQTMEMVTPVQLETMGSATVGASTIRASSFVVAASAFYRGCN</sequence>
<keyword evidence="2" id="KW-1185">Reference proteome</keyword>
<reference evidence="1" key="1">
    <citation type="submission" date="2020-11" db="EMBL/GenBank/DDBJ databases">
        <authorList>
            <consortium name="DOE Joint Genome Institute"/>
            <person name="Ahrendt S."/>
            <person name="Riley R."/>
            <person name="Andreopoulos W."/>
            <person name="Labutti K."/>
            <person name="Pangilinan J."/>
            <person name="Ruiz-Duenas F.J."/>
            <person name="Barrasa J.M."/>
            <person name="Sanchez-Garcia M."/>
            <person name="Camarero S."/>
            <person name="Miyauchi S."/>
            <person name="Serrano A."/>
            <person name="Linde D."/>
            <person name="Babiker R."/>
            <person name="Drula E."/>
            <person name="Ayuso-Fernandez I."/>
            <person name="Pacheco R."/>
            <person name="Padilla G."/>
            <person name="Ferreira P."/>
            <person name="Barriuso J."/>
            <person name="Kellner H."/>
            <person name="Castanera R."/>
            <person name="Alfaro M."/>
            <person name="Ramirez L."/>
            <person name="Pisabarro A.G."/>
            <person name="Kuo A."/>
            <person name="Tritt A."/>
            <person name="Lipzen A."/>
            <person name="He G."/>
            <person name="Yan M."/>
            <person name="Ng V."/>
            <person name="Cullen D."/>
            <person name="Martin F."/>
            <person name="Rosso M.-N."/>
            <person name="Henrissat B."/>
            <person name="Hibbett D."/>
            <person name="Martinez A.T."/>
            <person name="Grigoriev I.V."/>
        </authorList>
    </citation>
    <scope>NUCLEOTIDE SEQUENCE</scope>
    <source>
        <strain evidence="1">AH 40177</strain>
    </source>
</reference>
<accession>A0A9P5UBM5</accession>
<protein>
    <submittedName>
        <fullName evidence="1">Uncharacterized protein</fullName>
    </submittedName>
</protein>
<organism evidence="1 2">
    <name type="scientific">Rhodocollybia butyracea</name>
    <dbReference type="NCBI Taxonomy" id="206335"/>
    <lineage>
        <taxon>Eukaryota</taxon>
        <taxon>Fungi</taxon>
        <taxon>Dikarya</taxon>
        <taxon>Basidiomycota</taxon>
        <taxon>Agaricomycotina</taxon>
        <taxon>Agaricomycetes</taxon>
        <taxon>Agaricomycetidae</taxon>
        <taxon>Agaricales</taxon>
        <taxon>Marasmiineae</taxon>
        <taxon>Omphalotaceae</taxon>
        <taxon>Rhodocollybia</taxon>
    </lineage>
</organism>
<evidence type="ECO:0000313" key="1">
    <source>
        <dbReference type="EMBL" id="KAF9073232.1"/>
    </source>
</evidence>
<dbReference type="Proteomes" id="UP000772434">
    <property type="component" value="Unassembled WGS sequence"/>
</dbReference>